<proteinExistence type="predicted"/>
<evidence type="ECO:0000313" key="3">
    <source>
        <dbReference type="Proteomes" id="UP000198870"/>
    </source>
</evidence>
<reference evidence="2 3" key="1">
    <citation type="submission" date="2016-10" db="EMBL/GenBank/DDBJ databases">
        <authorList>
            <person name="de Groot N.N."/>
        </authorList>
    </citation>
    <scope>NUCLEOTIDE SEQUENCE [LARGE SCALE GENOMIC DNA]</scope>
    <source>
        <strain evidence="2 3">AA1</strain>
    </source>
</reference>
<dbReference type="InterPro" id="IPR052533">
    <property type="entry name" value="WalJ/YycJ-like"/>
</dbReference>
<dbReference type="EMBL" id="FMUX01000011">
    <property type="protein sequence ID" value="SCY52962.1"/>
    <property type="molecule type" value="Genomic_DNA"/>
</dbReference>
<feature type="domain" description="Metallo-beta-lactamase" evidence="1">
    <location>
        <begin position="19"/>
        <end position="201"/>
    </location>
</feature>
<protein>
    <submittedName>
        <fullName evidence="2">Phosphoribosyl 1,2-cyclic phosphodiesterase</fullName>
    </submittedName>
</protein>
<dbReference type="AlphaFoldDB" id="A0A1G5GN01"/>
<accession>A0A1G5GN01</accession>
<dbReference type="STRING" id="419481.SAMN05216233_11120"/>
<dbReference type="SMART" id="SM00849">
    <property type="entry name" value="Lactamase_B"/>
    <property type="match status" value="1"/>
</dbReference>
<dbReference type="SUPFAM" id="SSF56281">
    <property type="entry name" value="Metallo-hydrolase/oxidoreductase"/>
    <property type="match status" value="1"/>
</dbReference>
<keyword evidence="3" id="KW-1185">Reference proteome</keyword>
<evidence type="ECO:0000259" key="1">
    <source>
        <dbReference type="SMART" id="SM00849"/>
    </source>
</evidence>
<organism evidence="2 3">
    <name type="scientific">Desulfoluna spongiiphila</name>
    <dbReference type="NCBI Taxonomy" id="419481"/>
    <lineage>
        <taxon>Bacteria</taxon>
        <taxon>Pseudomonadati</taxon>
        <taxon>Thermodesulfobacteriota</taxon>
        <taxon>Desulfobacteria</taxon>
        <taxon>Desulfobacterales</taxon>
        <taxon>Desulfolunaceae</taxon>
        <taxon>Desulfoluna</taxon>
    </lineage>
</organism>
<dbReference type="InterPro" id="IPR036866">
    <property type="entry name" value="RibonucZ/Hydroxyglut_hydro"/>
</dbReference>
<dbReference type="Gene3D" id="3.60.15.10">
    <property type="entry name" value="Ribonuclease Z/Hydroxyacylglutathione hydrolase-like"/>
    <property type="match status" value="1"/>
</dbReference>
<dbReference type="Proteomes" id="UP000198870">
    <property type="component" value="Unassembled WGS sequence"/>
</dbReference>
<dbReference type="Pfam" id="PF12706">
    <property type="entry name" value="Lactamase_B_2"/>
    <property type="match status" value="1"/>
</dbReference>
<sequence>MTEILEPENCFCQLASGSKGNALYVKGGETAVLFDCGLSGRELERRMAERDLDPTTLSAVVVSHEHTDHVGGAGVICRRFGIPLYITEATRTGSTKKLGKTKAMDIQAMECGKRFSVGSLEIHPFSISHDAADTSGFRVTASSGAVLGIATDLGIAGHLVKEHLSGCHALVLESNHDPELLYANPNYPWPLKQRVRSRVGHLSNEEAATLLDAIDRSRLSHLVLAHLSEENNTPDLALAAAYGVLNGSNTSITVAKQNLPTPVLSF</sequence>
<dbReference type="PANTHER" id="PTHR47619:SF1">
    <property type="entry name" value="EXODEOXYRIBONUCLEASE WALJ"/>
    <property type="match status" value="1"/>
</dbReference>
<evidence type="ECO:0000313" key="2">
    <source>
        <dbReference type="EMBL" id="SCY52962.1"/>
    </source>
</evidence>
<dbReference type="OrthoDB" id="9803916at2"/>
<dbReference type="InterPro" id="IPR001279">
    <property type="entry name" value="Metallo-B-lactamas"/>
</dbReference>
<dbReference type="RefSeq" id="WP_092211497.1">
    <property type="nucleotide sequence ID" value="NZ_FMUX01000011.1"/>
</dbReference>
<name>A0A1G5GN01_9BACT</name>
<dbReference type="PANTHER" id="PTHR47619">
    <property type="entry name" value="METALLO-HYDROLASE YYCJ-RELATED"/>
    <property type="match status" value="1"/>
</dbReference>
<gene>
    <name evidence="2" type="ORF">SAMN05216233_11120</name>
</gene>